<organism evidence="1 2">
    <name type="scientific">Gracilariopsis chorda</name>
    <dbReference type="NCBI Taxonomy" id="448386"/>
    <lineage>
        <taxon>Eukaryota</taxon>
        <taxon>Rhodophyta</taxon>
        <taxon>Florideophyceae</taxon>
        <taxon>Rhodymeniophycidae</taxon>
        <taxon>Gracilariales</taxon>
        <taxon>Gracilariaceae</taxon>
        <taxon>Gracilariopsis</taxon>
    </lineage>
</organism>
<dbReference type="Proteomes" id="UP000247409">
    <property type="component" value="Unassembled WGS sequence"/>
</dbReference>
<name>A0A2V3J273_9FLOR</name>
<accession>A0A2V3J273</accession>
<dbReference type="PROSITE" id="PS51257">
    <property type="entry name" value="PROKAR_LIPOPROTEIN"/>
    <property type="match status" value="1"/>
</dbReference>
<dbReference type="OrthoDB" id="10460286at2759"/>
<dbReference type="EMBL" id="NBIV01000014">
    <property type="protein sequence ID" value="PXF48443.1"/>
    <property type="molecule type" value="Genomic_DNA"/>
</dbReference>
<dbReference type="AlphaFoldDB" id="A0A2V3J273"/>
<protein>
    <submittedName>
        <fullName evidence="1">Uncharacterized protein</fullName>
    </submittedName>
</protein>
<comment type="caution">
    <text evidence="1">The sequence shown here is derived from an EMBL/GenBank/DDBJ whole genome shotgun (WGS) entry which is preliminary data.</text>
</comment>
<gene>
    <name evidence="1" type="ORF">BWQ96_01903</name>
</gene>
<reference evidence="1 2" key="1">
    <citation type="journal article" date="2018" name="Mol. Biol. Evol.">
        <title>Analysis of the draft genome of the red seaweed Gracilariopsis chorda provides insights into genome size evolution in Rhodophyta.</title>
        <authorList>
            <person name="Lee J."/>
            <person name="Yang E.C."/>
            <person name="Graf L."/>
            <person name="Yang J.H."/>
            <person name="Qiu H."/>
            <person name="Zel Zion U."/>
            <person name="Chan C.X."/>
            <person name="Stephens T.G."/>
            <person name="Weber A.P.M."/>
            <person name="Boo G.H."/>
            <person name="Boo S.M."/>
            <person name="Kim K.M."/>
            <person name="Shin Y."/>
            <person name="Jung M."/>
            <person name="Lee S.J."/>
            <person name="Yim H.S."/>
            <person name="Lee J.H."/>
            <person name="Bhattacharya D."/>
            <person name="Yoon H.S."/>
        </authorList>
    </citation>
    <scope>NUCLEOTIDE SEQUENCE [LARGE SCALE GENOMIC DNA]</scope>
    <source>
        <strain evidence="1 2">SKKU-2015</strain>
        <tissue evidence="1">Whole body</tissue>
    </source>
</reference>
<evidence type="ECO:0000313" key="1">
    <source>
        <dbReference type="EMBL" id="PXF48443.1"/>
    </source>
</evidence>
<evidence type="ECO:0000313" key="2">
    <source>
        <dbReference type="Proteomes" id="UP000247409"/>
    </source>
</evidence>
<sequence length="108" mass="12035">MRDVILSGTAGFLFACVGGFSVHRSVWKSADEQAKRLDAIVGNTQIPISTRGTESFESFIARRFCQWWNNGVDNVHRRLLNFPQTVGRIVTDVRARAPKPAESPDSSQ</sequence>
<proteinExistence type="predicted"/>
<keyword evidence="2" id="KW-1185">Reference proteome</keyword>